<feature type="compositionally biased region" description="Basic and acidic residues" evidence="1">
    <location>
        <begin position="56"/>
        <end position="82"/>
    </location>
</feature>
<dbReference type="PANTHER" id="PTHR38119">
    <property type="entry name" value="BTB DOMAIN-CONTAINING PROTEIN-RELATED"/>
    <property type="match status" value="1"/>
</dbReference>
<feature type="compositionally biased region" description="Polar residues" evidence="1">
    <location>
        <begin position="37"/>
        <end position="46"/>
    </location>
</feature>
<feature type="region of interest" description="Disordered" evidence="1">
    <location>
        <begin position="1"/>
        <end position="100"/>
    </location>
</feature>
<dbReference type="PANTHER" id="PTHR38119:SF1">
    <property type="entry name" value="BTB DOMAIN-CONTAINING PROTEIN"/>
    <property type="match status" value="1"/>
</dbReference>
<gene>
    <name evidence="2" type="ORF">BTUL_0056g00280</name>
</gene>
<evidence type="ECO:0000256" key="1">
    <source>
        <dbReference type="SAM" id="MobiDB-lite"/>
    </source>
</evidence>
<evidence type="ECO:0000313" key="3">
    <source>
        <dbReference type="Proteomes" id="UP000297777"/>
    </source>
</evidence>
<feature type="compositionally biased region" description="Polar residues" evidence="1">
    <location>
        <begin position="274"/>
        <end position="285"/>
    </location>
</feature>
<sequence length="794" mass="89484">MPPKAPRMQYQRGEQVLQVDDPGNHAFKAQPVKNGSKRPNTAQLSIRNGPIEIGSDNEHPQPSKKPRLDPRSSKSRIADAKKGKNVAEYMSESEDNSHPEVVPCANLPLRKLLKPFADHDADIYIALIQKNPEYSFRMHSYILRRASSWFAWELQENVVNEVDEKLAAEITRETGIKYRFELRFDDHLGYHTLKRVGLTMYKEQPQAVINRAILDSSNRYDGYFFSGNGSSNSRQSSVFLPQYDGSCDDIEMANTMDGPNTSIAFDISGFLSSPSTIPPTQNSINEVEKEDNGTKSEEDNTPRLNSTEVNLPAQDDVAEQVATPPTSPIKVVTGTNTDPILCQGPQIDTRPQAVLADQIIPTVDTPIKAEIESEEQMLSPSLPEHKSPERQLEVLSTGEKKVDEQLRIELQKIEVPQVRQISPEEQLQVAISMENTIGPEIKTEEAQQATISLSKQQSKIDPIFKEPSSSHVIEQTVTPTAEKPINNVTSQKLAPLRGVGQTVLDAYRSLFLCYFGCGPTISTTNAATAASQSMLLMKIANLYDSVKVVRPYIIAALLSLGRSLYASIRRNPPHFLILANKLQCAPIFKEALIHIVGQYPSWPWLTKEDRMGHDLGKVIQMKFDDLQDMRFKINDALFQSCLVKEKVRVSINNLDKSTFDMWIIVQIWHDWFSQQLRQCKMVRRHENRSVEKNMYRLIAQGGDAYLSIDDVMAMIEPFRAGSETREWGHWKKDQVELQLNMLKEYASDNVKGLLVNELMGDTGGNAGEIEYLTCTKVHEHELPWGEAQVVIIED</sequence>
<feature type="compositionally biased region" description="Basic and acidic residues" evidence="1">
    <location>
        <begin position="286"/>
        <end position="301"/>
    </location>
</feature>
<evidence type="ECO:0000313" key="2">
    <source>
        <dbReference type="EMBL" id="TGO14220.1"/>
    </source>
</evidence>
<dbReference type="OrthoDB" id="5280838at2759"/>
<dbReference type="AlphaFoldDB" id="A0A4Z1ERX1"/>
<accession>A0A4Z1ERX1</accession>
<organism evidence="2 3">
    <name type="scientific">Botrytis tulipae</name>
    <dbReference type="NCBI Taxonomy" id="87230"/>
    <lineage>
        <taxon>Eukaryota</taxon>
        <taxon>Fungi</taxon>
        <taxon>Dikarya</taxon>
        <taxon>Ascomycota</taxon>
        <taxon>Pezizomycotina</taxon>
        <taxon>Leotiomycetes</taxon>
        <taxon>Helotiales</taxon>
        <taxon>Sclerotiniaceae</taxon>
        <taxon>Botrytis</taxon>
    </lineage>
</organism>
<keyword evidence="3" id="KW-1185">Reference proteome</keyword>
<protein>
    <recommendedName>
        <fullName evidence="4">BTB domain-containing protein</fullName>
    </recommendedName>
</protein>
<name>A0A4Z1ERX1_9HELO</name>
<feature type="region of interest" description="Disordered" evidence="1">
    <location>
        <begin position="274"/>
        <end position="309"/>
    </location>
</feature>
<proteinExistence type="predicted"/>
<reference evidence="2 3" key="1">
    <citation type="submission" date="2017-12" db="EMBL/GenBank/DDBJ databases">
        <title>Comparative genomics of Botrytis spp.</title>
        <authorList>
            <person name="Valero-Jimenez C.A."/>
            <person name="Tapia P."/>
            <person name="Veloso J."/>
            <person name="Silva-Moreno E."/>
            <person name="Staats M."/>
            <person name="Valdes J.H."/>
            <person name="Van Kan J.A.L."/>
        </authorList>
    </citation>
    <scope>NUCLEOTIDE SEQUENCE [LARGE SCALE GENOMIC DNA]</scope>
    <source>
        <strain evidence="2 3">Bt9001</strain>
    </source>
</reference>
<dbReference type="EMBL" id="PQXH01000056">
    <property type="protein sequence ID" value="TGO14220.1"/>
    <property type="molecule type" value="Genomic_DNA"/>
</dbReference>
<comment type="caution">
    <text evidence="2">The sequence shown here is derived from an EMBL/GenBank/DDBJ whole genome shotgun (WGS) entry which is preliminary data.</text>
</comment>
<evidence type="ECO:0008006" key="4">
    <source>
        <dbReference type="Google" id="ProtNLM"/>
    </source>
</evidence>
<dbReference type="Proteomes" id="UP000297777">
    <property type="component" value="Unassembled WGS sequence"/>
</dbReference>